<protein>
    <submittedName>
        <fullName evidence="2">Uncharacterized protein</fullName>
    </submittedName>
</protein>
<keyword evidence="1" id="KW-1133">Transmembrane helix</keyword>
<proteinExistence type="predicted"/>
<feature type="transmembrane region" description="Helical" evidence="1">
    <location>
        <begin position="75"/>
        <end position="94"/>
    </location>
</feature>
<feature type="transmembrane region" description="Helical" evidence="1">
    <location>
        <begin position="43"/>
        <end position="63"/>
    </location>
</feature>
<feature type="transmembrane region" description="Helical" evidence="1">
    <location>
        <begin position="20"/>
        <end position="37"/>
    </location>
</feature>
<dbReference type="Proteomes" id="UP001432059">
    <property type="component" value="Chromosome"/>
</dbReference>
<reference evidence="2" key="1">
    <citation type="submission" date="2023-10" db="EMBL/GenBank/DDBJ databases">
        <title>Characterization and whole genome sequencing of a novel strain of Bergeyella porcorum QD2021 isolated from pig.</title>
        <authorList>
            <person name="Liu G."/>
            <person name="Chen C."/>
            <person name="Han X."/>
        </authorList>
    </citation>
    <scope>NUCLEOTIDE SEQUENCE</scope>
    <source>
        <strain evidence="2">QD2021</strain>
    </source>
</reference>
<gene>
    <name evidence="2" type="ORF">BPO_1943</name>
</gene>
<sequence length="125" mass="14459">MRGVFILIIFAKRHFMQKALRYLVIGTVLSFVFNHYVSGNGAWWVDWYYGLAFGLGWAMAYFVDEPQWQLSKKMGVSFIGVGILLLIGFAFFNFEIAVPSIIRFSTVFVAYYLIASFRESKSLRK</sequence>
<name>A0AAU0F419_9FLAO</name>
<dbReference type="EMBL" id="CP136426">
    <property type="protein sequence ID" value="WOC52590.1"/>
    <property type="molecule type" value="Genomic_DNA"/>
</dbReference>
<feature type="transmembrane region" description="Helical" evidence="1">
    <location>
        <begin position="100"/>
        <end position="117"/>
    </location>
</feature>
<keyword evidence="1" id="KW-0812">Transmembrane</keyword>
<dbReference type="AlphaFoldDB" id="A0AAU0F419"/>
<accession>A0AAU0F419</accession>
<keyword evidence="3" id="KW-1185">Reference proteome</keyword>
<organism evidence="2 3">
    <name type="scientific">Bergeyella porcorum</name>
    <dbReference type="NCBI Taxonomy" id="1735111"/>
    <lineage>
        <taxon>Bacteria</taxon>
        <taxon>Pseudomonadati</taxon>
        <taxon>Bacteroidota</taxon>
        <taxon>Flavobacteriia</taxon>
        <taxon>Flavobacteriales</taxon>
        <taxon>Weeksellaceae</taxon>
        <taxon>Bergeyella</taxon>
    </lineage>
</organism>
<keyword evidence="1" id="KW-0472">Membrane</keyword>
<evidence type="ECO:0000313" key="3">
    <source>
        <dbReference type="Proteomes" id="UP001432059"/>
    </source>
</evidence>
<evidence type="ECO:0000256" key="1">
    <source>
        <dbReference type="SAM" id="Phobius"/>
    </source>
</evidence>
<dbReference type="KEGG" id="bpor:BPO_1943"/>
<evidence type="ECO:0000313" key="2">
    <source>
        <dbReference type="EMBL" id="WOC52590.1"/>
    </source>
</evidence>